<dbReference type="PANTHER" id="PTHR33223">
    <property type="entry name" value="CCHC-TYPE DOMAIN-CONTAINING PROTEIN"/>
    <property type="match status" value="1"/>
</dbReference>
<evidence type="ECO:0000313" key="3">
    <source>
        <dbReference type="EMBL" id="KAG8386413.1"/>
    </source>
</evidence>
<proteinExistence type="predicted"/>
<protein>
    <recommendedName>
        <fullName evidence="2">Retrotransposon gag domain-containing protein</fullName>
    </recommendedName>
</protein>
<dbReference type="AlphaFoldDB" id="A0AAV6XW24"/>
<evidence type="ECO:0000256" key="1">
    <source>
        <dbReference type="SAM" id="MobiDB-lite"/>
    </source>
</evidence>
<feature type="compositionally biased region" description="Basic and acidic residues" evidence="1">
    <location>
        <begin position="208"/>
        <end position="263"/>
    </location>
</feature>
<dbReference type="EMBL" id="WHWC01000003">
    <property type="protein sequence ID" value="KAG8386413.1"/>
    <property type="molecule type" value="Genomic_DNA"/>
</dbReference>
<dbReference type="Pfam" id="PF03732">
    <property type="entry name" value="Retrotrans_gag"/>
    <property type="match status" value="1"/>
</dbReference>
<accession>A0AAV6XW24</accession>
<feature type="region of interest" description="Disordered" evidence="1">
    <location>
        <begin position="208"/>
        <end position="272"/>
    </location>
</feature>
<keyword evidence="4" id="KW-1185">Reference proteome</keyword>
<gene>
    <name evidence="3" type="ORF">BUALT_Bualt03G0146200</name>
</gene>
<reference evidence="3" key="1">
    <citation type="submission" date="2019-10" db="EMBL/GenBank/DDBJ databases">
        <authorList>
            <person name="Zhang R."/>
            <person name="Pan Y."/>
            <person name="Wang J."/>
            <person name="Ma R."/>
            <person name="Yu S."/>
        </authorList>
    </citation>
    <scope>NUCLEOTIDE SEQUENCE</scope>
    <source>
        <strain evidence="3">LA-IB0</strain>
        <tissue evidence="3">Leaf</tissue>
    </source>
</reference>
<dbReference type="InterPro" id="IPR005162">
    <property type="entry name" value="Retrotrans_gag_dom"/>
</dbReference>
<evidence type="ECO:0000259" key="2">
    <source>
        <dbReference type="Pfam" id="PF03732"/>
    </source>
</evidence>
<name>A0AAV6XW24_9LAMI</name>
<dbReference type="PANTHER" id="PTHR33223:SF10">
    <property type="entry name" value="AMINOTRANSFERASE-LIKE PLANT MOBILE DOMAIN-CONTAINING PROTEIN"/>
    <property type="match status" value="1"/>
</dbReference>
<sequence>MKTRSGHSPEARDLEFVPRGIMSRLAPSQSLRNFRISDLPKYDGSTDPKQHIVAYENLMTMHNFLDALNSRIFVMTFTGRAQEWFTHLAMGCIVDCIQFMRKFEYHFANKQKYTKYVAHLFSIRQKEDENLRSFVDHFNDETLDVQGLTNEIKINLMINALKMGPFADALIRDHPSNMHELMVIAQKYIYTEEMQELKKEERRVQKQLKDKALEKNQSRRDRSRSRDRSRDNYRRRDDYHNRDRRDDKRRDECRDRYPKEENNPHNNLPLHREIITIAGGPTNGDSQNA</sequence>
<feature type="domain" description="Retrotransposon gag" evidence="2">
    <location>
        <begin position="71"/>
        <end position="162"/>
    </location>
</feature>
<comment type="caution">
    <text evidence="3">The sequence shown here is derived from an EMBL/GenBank/DDBJ whole genome shotgun (WGS) entry which is preliminary data.</text>
</comment>
<organism evidence="3 4">
    <name type="scientific">Buddleja alternifolia</name>
    <dbReference type="NCBI Taxonomy" id="168488"/>
    <lineage>
        <taxon>Eukaryota</taxon>
        <taxon>Viridiplantae</taxon>
        <taxon>Streptophyta</taxon>
        <taxon>Embryophyta</taxon>
        <taxon>Tracheophyta</taxon>
        <taxon>Spermatophyta</taxon>
        <taxon>Magnoliopsida</taxon>
        <taxon>eudicotyledons</taxon>
        <taxon>Gunneridae</taxon>
        <taxon>Pentapetalae</taxon>
        <taxon>asterids</taxon>
        <taxon>lamiids</taxon>
        <taxon>Lamiales</taxon>
        <taxon>Scrophulariaceae</taxon>
        <taxon>Buddlejeae</taxon>
        <taxon>Buddleja</taxon>
    </lineage>
</organism>
<evidence type="ECO:0000313" key="4">
    <source>
        <dbReference type="Proteomes" id="UP000826271"/>
    </source>
</evidence>
<dbReference type="Proteomes" id="UP000826271">
    <property type="component" value="Unassembled WGS sequence"/>
</dbReference>